<dbReference type="EMBL" id="JACAZF010000006">
    <property type="protein sequence ID" value="KAF7301539.1"/>
    <property type="molecule type" value="Genomic_DNA"/>
</dbReference>
<feature type="compositionally biased region" description="Polar residues" evidence="1">
    <location>
        <begin position="100"/>
        <end position="112"/>
    </location>
</feature>
<gene>
    <name evidence="2" type="ORF">MIND_00719400</name>
</gene>
<organism evidence="2 3">
    <name type="scientific">Mycena indigotica</name>
    <dbReference type="NCBI Taxonomy" id="2126181"/>
    <lineage>
        <taxon>Eukaryota</taxon>
        <taxon>Fungi</taxon>
        <taxon>Dikarya</taxon>
        <taxon>Basidiomycota</taxon>
        <taxon>Agaricomycotina</taxon>
        <taxon>Agaricomycetes</taxon>
        <taxon>Agaricomycetidae</taxon>
        <taxon>Agaricales</taxon>
        <taxon>Marasmiineae</taxon>
        <taxon>Mycenaceae</taxon>
        <taxon>Mycena</taxon>
    </lineage>
</organism>
<protein>
    <recommendedName>
        <fullName evidence="4">Glutamyl-tRNA(Gln) amidotransferase subunit F, mitochondrial</fullName>
    </recommendedName>
</protein>
<dbReference type="Pfam" id="PF02686">
    <property type="entry name" value="GatC"/>
    <property type="match status" value="1"/>
</dbReference>
<reference evidence="2" key="1">
    <citation type="submission" date="2020-05" db="EMBL/GenBank/DDBJ databases">
        <title>Mycena genomes resolve the evolution of fungal bioluminescence.</title>
        <authorList>
            <person name="Tsai I.J."/>
        </authorList>
    </citation>
    <scope>NUCLEOTIDE SEQUENCE</scope>
    <source>
        <strain evidence="2">171206Taipei</strain>
    </source>
</reference>
<proteinExistence type="predicted"/>
<evidence type="ECO:0000313" key="3">
    <source>
        <dbReference type="Proteomes" id="UP000636479"/>
    </source>
</evidence>
<dbReference type="AlphaFoldDB" id="A0A8H6W6X2"/>
<sequence>MTSLQRLARRVYSSLPRATDTAGIPTSPTWSVNELLASYPRPTLSTHALTRLHNLSALVPPKENSPEHAKLKSELEDLIRLVEAVKLVDTTGVSPYRRGTISSTHPQPQPQSAEDGRALLKHAKQTKDGFYVVNTDRNH</sequence>
<comment type="caution">
    <text evidence="2">The sequence shown here is derived from an EMBL/GenBank/DDBJ whole genome shotgun (WGS) entry which is preliminary data.</text>
</comment>
<dbReference type="InterPro" id="IPR036113">
    <property type="entry name" value="Asp/Glu-ADT_sf_sub_c"/>
</dbReference>
<keyword evidence="3" id="KW-1185">Reference proteome</keyword>
<dbReference type="RefSeq" id="XP_037219539.1">
    <property type="nucleotide sequence ID" value="XM_037363895.1"/>
</dbReference>
<dbReference type="OrthoDB" id="5522061at2759"/>
<dbReference type="SUPFAM" id="SSF141000">
    <property type="entry name" value="Glu-tRNAGln amidotransferase C subunit"/>
    <property type="match status" value="1"/>
</dbReference>
<dbReference type="GeneID" id="59346411"/>
<dbReference type="InterPro" id="IPR003837">
    <property type="entry name" value="GatC"/>
</dbReference>
<dbReference type="GO" id="GO:0006450">
    <property type="term" value="P:regulation of translational fidelity"/>
    <property type="evidence" value="ECO:0007669"/>
    <property type="project" value="InterPro"/>
</dbReference>
<evidence type="ECO:0008006" key="4">
    <source>
        <dbReference type="Google" id="ProtNLM"/>
    </source>
</evidence>
<accession>A0A8H6W6X2</accession>
<name>A0A8H6W6X2_9AGAR</name>
<evidence type="ECO:0000256" key="1">
    <source>
        <dbReference type="SAM" id="MobiDB-lite"/>
    </source>
</evidence>
<evidence type="ECO:0000313" key="2">
    <source>
        <dbReference type="EMBL" id="KAF7301539.1"/>
    </source>
</evidence>
<dbReference type="Proteomes" id="UP000636479">
    <property type="component" value="Unassembled WGS sequence"/>
</dbReference>
<feature type="region of interest" description="Disordered" evidence="1">
    <location>
        <begin position="94"/>
        <end position="114"/>
    </location>
</feature>